<evidence type="ECO:0000313" key="2">
    <source>
        <dbReference type="Proteomes" id="UP000278653"/>
    </source>
</evidence>
<dbReference type="AlphaFoldDB" id="A0A428B8P4"/>
<dbReference type="Proteomes" id="UP000278653">
    <property type="component" value="Unassembled WGS sequence"/>
</dbReference>
<gene>
    <name evidence="1" type="ORF">D8865_08850</name>
</gene>
<name>A0A428B8P4_STRMT</name>
<proteinExistence type="predicted"/>
<sequence>MAKDSVGVVKLQPWVMVSGEKYSSEGNLEAHYYHAKDNNGNVLFTTKSGRLRKNPDYVLLALPEGQKGVMYRLVEQGRYPELPSEPSFEVPSQWKTQNKEIEQPERYYWYALEVVSDILTDLDTKTEVPRGQSPRYSDIDLFKDRVKVGIYDEKN</sequence>
<organism evidence="1 2">
    <name type="scientific">Streptococcus mitis</name>
    <dbReference type="NCBI Taxonomy" id="28037"/>
    <lineage>
        <taxon>Bacteria</taxon>
        <taxon>Bacillati</taxon>
        <taxon>Bacillota</taxon>
        <taxon>Bacilli</taxon>
        <taxon>Lactobacillales</taxon>
        <taxon>Streptococcaceae</taxon>
        <taxon>Streptococcus</taxon>
        <taxon>Streptococcus mitis group</taxon>
    </lineage>
</organism>
<evidence type="ECO:0000313" key="1">
    <source>
        <dbReference type="EMBL" id="RSI59569.1"/>
    </source>
</evidence>
<dbReference type="RefSeq" id="WP_125448020.1">
    <property type="nucleotide sequence ID" value="NZ_RJNH01000013.1"/>
</dbReference>
<reference evidence="1 2" key="1">
    <citation type="submission" date="2018-11" db="EMBL/GenBank/DDBJ databases">
        <title>Species Designations Belie Phenotypic and Genotypic Heterogeneity in Oral Streptococci.</title>
        <authorList>
            <person name="Velsko I."/>
        </authorList>
    </citation>
    <scope>NUCLEOTIDE SEQUENCE [LARGE SCALE GENOMIC DNA]</scope>
    <source>
        <strain evidence="1 2">BCC15</strain>
    </source>
</reference>
<accession>A0A428B8P4</accession>
<dbReference type="EMBL" id="RJNH01000013">
    <property type="protein sequence ID" value="RSI59569.1"/>
    <property type="molecule type" value="Genomic_DNA"/>
</dbReference>
<protein>
    <submittedName>
        <fullName evidence="1">Uncharacterized protein</fullName>
    </submittedName>
</protein>
<comment type="caution">
    <text evidence="1">The sequence shown here is derived from an EMBL/GenBank/DDBJ whole genome shotgun (WGS) entry which is preliminary data.</text>
</comment>